<evidence type="ECO:0000256" key="3">
    <source>
        <dbReference type="SAM" id="MobiDB-lite"/>
    </source>
</evidence>
<dbReference type="SUPFAM" id="SSF50249">
    <property type="entry name" value="Nucleic acid-binding proteins"/>
    <property type="match status" value="1"/>
</dbReference>
<sequence>MNKVTLIGRLTRDPEVRFSQSANGQMVVAKYNLAVNRRFKTDGQPDADFINCTALGKTAEFVEKYLFKGMKIAVVGEWRTGSYENKDGNKVYTNECLVLEHEFVESKGSDNSSEKGQKAKQRTVPTGDGFMNIPDNVDDSGLPFNF</sequence>
<evidence type="ECO:0000313" key="4">
    <source>
        <dbReference type="EMBL" id="DAD95538.1"/>
    </source>
</evidence>
<dbReference type="CDD" id="cd04496">
    <property type="entry name" value="SSB_OBF"/>
    <property type="match status" value="1"/>
</dbReference>
<keyword evidence="1 2" id="KW-0238">DNA-binding</keyword>
<dbReference type="PANTHER" id="PTHR10302">
    <property type="entry name" value="SINGLE-STRANDED DNA-BINDING PROTEIN"/>
    <property type="match status" value="1"/>
</dbReference>
<dbReference type="PIRSF" id="PIRSF002070">
    <property type="entry name" value="SSB"/>
    <property type="match status" value="1"/>
</dbReference>
<name>A0A8S5NMN9_9CAUD</name>
<accession>A0A8S5NMN9</accession>
<dbReference type="EMBL" id="BK015194">
    <property type="protein sequence ID" value="DAD95538.1"/>
    <property type="molecule type" value="Genomic_DNA"/>
</dbReference>
<evidence type="ECO:0000256" key="2">
    <source>
        <dbReference type="PIRNR" id="PIRNR002070"/>
    </source>
</evidence>
<dbReference type="Gene3D" id="2.40.50.140">
    <property type="entry name" value="Nucleic acid-binding proteins"/>
    <property type="match status" value="1"/>
</dbReference>
<dbReference type="InterPro" id="IPR000424">
    <property type="entry name" value="Primosome_PriB/ssb"/>
</dbReference>
<dbReference type="NCBIfam" id="TIGR00621">
    <property type="entry name" value="ssb"/>
    <property type="match status" value="1"/>
</dbReference>
<dbReference type="HAMAP" id="MF_00984">
    <property type="entry name" value="SSB"/>
    <property type="match status" value="1"/>
</dbReference>
<dbReference type="PROSITE" id="PS50935">
    <property type="entry name" value="SSB"/>
    <property type="match status" value="1"/>
</dbReference>
<evidence type="ECO:0000256" key="1">
    <source>
        <dbReference type="ARBA" id="ARBA00023125"/>
    </source>
</evidence>
<dbReference type="GO" id="GO:0009295">
    <property type="term" value="C:nucleoid"/>
    <property type="evidence" value="ECO:0007669"/>
    <property type="project" value="TreeGrafter"/>
</dbReference>
<dbReference type="GO" id="GO:0006260">
    <property type="term" value="P:DNA replication"/>
    <property type="evidence" value="ECO:0007669"/>
    <property type="project" value="InterPro"/>
</dbReference>
<organism evidence="4">
    <name type="scientific">Myoviridae sp. ctW7Z6</name>
    <dbReference type="NCBI Taxonomy" id="2826661"/>
    <lineage>
        <taxon>Viruses</taxon>
        <taxon>Duplodnaviria</taxon>
        <taxon>Heunggongvirae</taxon>
        <taxon>Uroviricota</taxon>
        <taxon>Caudoviricetes</taxon>
    </lineage>
</organism>
<protein>
    <recommendedName>
        <fullName evidence="2">Single-stranded DNA-binding protein</fullName>
    </recommendedName>
</protein>
<dbReference type="Pfam" id="PF00436">
    <property type="entry name" value="SSB"/>
    <property type="match status" value="1"/>
</dbReference>
<proteinExistence type="inferred from homology"/>
<feature type="compositionally biased region" description="Basic and acidic residues" evidence="3">
    <location>
        <begin position="105"/>
        <end position="117"/>
    </location>
</feature>
<dbReference type="PANTHER" id="PTHR10302:SF27">
    <property type="entry name" value="SINGLE-STRANDED DNA-BINDING PROTEIN"/>
    <property type="match status" value="1"/>
</dbReference>
<reference evidence="4" key="1">
    <citation type="journal article" date="2021" name="Proc. Natl. Acad. Sci. U.S.A.">
        <title>A Catalog of Tens of Thousands of Viruses from Human Metagenomes Reveals Hidden Associations with Chronic Diseases.</title>
        <authorList>
            <person name="Tisza M.J."/>
            <person name="Buck C.B."/>
        </authorList>
    </citation>
    <scope>NUCLEOTIDE SEQUENCE</scope>
    <source>
        <strain evidence="4">CtW7Z6</strain>
    </source>
</reference>
<dbReference type="GO" id="GO:0003697">
    <property type="term" value="F:single-stranded DNA binding"/>
    <property type="evidence" value="ECO:0007669"/>
    <property type="project" value="InterPro"/>
</dbReference>
<dbReference type="InterPro" id="IPR011344">
    <property type="entry name" value="ssDNA-bd"/>
</dbReference>
<feature type="region of interest" description="Disordered" evidence="3">
    <location>
        <begin position="105"/>
        <end position="132"/>
    </location>
</feature>
<dbReference type="InterPro" id="IPR012340">
    <property type="entry name" value="NA-bd_OB-fold"/>
</dbReference>